<evidence type="ECO:0000256" key="3">
    <source>
        <dbReference type="ARBA" id="ARBA00022692"/>
    </source>
</evidence>
<evidence type="ECO:0000256" key="1">
    <source>
        <dbReference type="ARBA" id="ARBA00004651"/>
    </source>
</evidence>
<dbReference type="InterPro" id="IPR051542">
    <property type="entry name" value="Hydrogenase_cytochrome"/>
</dbReference>
<keyword evidence="3 7" id="KW-0812">Transmembrane</keyword>
<keyword evidence="10" id="KW-1185">Reference proteome</keyword>
<keyword evidence="4 7" id="KW-1133">Transmembrane helix</keyword>
<evidence type="ECO:0000313" key="9">
    <source>
        <dbReference type="EMBL" id="MFC0588382.1"/>
    </source>
</evidence>
<organism evidence="9 10">
    <name type="scientific">Novosphingobium aquiterrae</name>
    <dbReference type="NCBI Taxonomy" id="624388"/>
    <lineage>
        <taxon>Bacteria</taxon>
        <taxon>Pseudomonadati</taxon>
        <taxon>Pseudomonadota</taxon>
        <taxon>Alphaproteobacteria</taxon>
        <taxon>Sphingomonadales</taxon>
        <taxon>Sphingomonadaceae</taxon>
        <taxon>Novosphingobium</taxon>
    </lineage>
</organism>
<proteinExistence type="predicted"/>
<dbReference type="SUPFAM" id="SSF81342">
    <property type="entry name" value="Transmembrane di-heme cytochromes"/>
    <property type="match status" value="1"/>
</dbReference>
<evidence type="ECO:0000259" key="8">
    <source>
        <dbReference type="Pfam" id="PF01292"/>
    </source>
</evidence>
<feature type="transmembrane region" description="Helical" evidence="7">
    <location>
        <begin position="101"/>
        <end position="120"/>
    </location>
</feature>
<dbReference type="EMBL" id="JBHLTL010000001">
    <property type="protein sequence ID" value="MFC0588382.1"/>
    <property type="molecule type" value="Genomic_DNA"/>
</dbReference>
<evidence type="ECO:0000256" key="7">
    <source>
        <dbReference type="SAM" id="Phobius"/>
    </source>
</evidence>
<dbReference type="Pfam" id="PF01292">
    <property type="entry name" value="Ni_hydr_CYTB"/>
    <property type="match status" value="1"/>
</dbReference>
<keyword evidence="5 7" id="KW-0472">Membrane</keyword>
<comment type="caution">
    <text evidence="9">The sequence shown here is derived from an EMBL/GenBank/DDBJ whole genome shotgun (WGS) entry which is preliminary data.</text>
</comment>
<dbReference type="InterPro" id="IPR011577">
    <property type="entry name" value="Cyt_b561_bac/Ni-Hgenase"/>
</dbReference>
<dbReference type="PANTHER" id="PTHR30485:SF2">
    <property type="entry name" value="BLL0597 PROTEIN"/>
    <property type="match status" value="1"/>
</dbReference>
<comment type="subcellular location">
    <subcellularLocation>
        <location evidence="1">Cell membrane</location>
        <topology evidence="1">Multi-pass membrane protein</topology>
    </subcellularLocation>
</comment>
<evidence type="ECO:0000256" key="5">
    <source>
        <dbReference type="ARBA" id="ARBA00023136"/>
    </source>
</evidence>
<dbReference type="Gene3D" id="1.20.950.20">
    <property type="entry name" value="Transmembrane di-heme cytochromes, Chain C"/>
    <property type="match status" value="1"/>
</dbReference>
<feature type="region of interest" description="Disordered" evidence="6">
    <location>
        <begin position="122"/>
        <end position="162"/>
    </location>
</feature>
<evidence type="ECO:0000256" key="4">
    <source>
        <dbReference type="ARBA" id="ARBA00022989"/>
    </source>
</evidence>
<feature type="transmembrane region" description="Helical" evidence="7">
    <location>
        <begin position="190"/>
        <end position="208"/>
    </location>
</feature>
<name>A0ABV6PEW4_9SPHN</name>
<evidence type="ECO:0000256" key="6">
    <source>
        <dbReference type="SAM" id="MobiDB-lite"/>
    </source>
</evidence>
<dbReference type="RefSeq" id="WP_379479883.1">
    <property type="nucleotide sequence ID" value="NZ_JBHLTL010000001.1"/>
</dbReference>
<evidence type="ECO:0000313" key="10">
    <source>
        <dbReference type="Proteomes" id="UP001589943"/>
    </source>
</evidence>
<feature type="domain" description="Cytochrome b561 bacterial/Ni-hydrogenase" evidence="8">
    <location>
        <begin position="10"/>
        <end position="224"/>
    </location>
</feature>
<sequence length="229" mass="24042">MQVSTGQPRRWDPIVKVTHWGIVAAVIGNALVTEEGSGWHIWVGYGLAALFALRLLWGVIGPAEARFAAFPPSPARALAHIGAIRRGDVVHHRSHNPLGALMVYAIWATLLVISASGIAMSGPPPADPTAQRGEAGDSGDDNEAREGDSAAANRPSPLGALVIPPARADEGAEAEAEGEGDDMLEEIHEVAVNLLYVLIALHLGGVLFETRRTGRRVVTAMLPGAGDRA</sequence>
<dbReference type="Proteomes" id="UP001589943">
    <property type="component" value="Unassembled WGS sequence"/>
</dbReference>
<feature type="transmembrane region" description="Helical" evidence="7">
    <location>
        <begin position="39"/>
        <end position="57"/>
    </location>
</feature>
<dbReference type="PANTHER" id="PTHR30485">
    <property type="entry name" value="NI/FE-HYDROGENASE 1 B-TYPE CYTOCHROME SUBUNIT"/>
    <property type="match status" value="1"/>
</dbReference>
<keyword evidence="2" id="KW-1003">Cell membrane</keyword>
<evidence type="ECO:0000256" key="2">
    <source>
        <dbReference type="ARBA" id="ARBA00022475"/>
    </source>
</evidence>
<accession>A0ABV6PEW4</accession>
<reference evidence="9 10" key="1">
    <citation type="submission" date="2024-09" db="EMBL/GenBank/DDBJ databases">
        <authorList>
            <person name="Sun Q."/>
            <person name="Mori K."/>
        </authorList>
    </citation>
    <scope>NUCLEOTIDE SEQUENCE [LARGE SCALE GENOMIC DNA]</scope>
    <source>
        <strain evidence="9 10">NCAIM B.02537</strain>
    </source>
</reference>
<dbReference type="InterPro" id="IPR016174">
    <property type="entry name" value="Di-haem_cyt_TM"/>
</dbReference>
<gene>
    <name evidence="9" type="ORF">ACFFF7_03050</name>
</gene>
<protein>
    <submittedName>
        <fullName evidence="9">Cytochrome b/b6 domain-containing protein</fullName>
    </submittedName>
</protein>